<dbReference type="InterPro" id="IPR036116">
    <property type="entry name" value="FN3_sf"/>
</dbReference>
<feature type="domain" description="Fibronectin type-III" evidence="11">
    <location>
        <begin position="240"/>
        <end position="331"/>
    </location>
</feature>
<dbReference type="CDD" id="cd00054">
    <property type="entry name" value="EGF_CA"/>
    <property type="match status" value="1"/>
</dbReference>
<evidence type="ECO:0000256" key="8">
    <source>
        <dbReference type="PROSITE-ProRule" id="PRU00076"/>
    </source>
</evidence>
<dbReference type="FunFam" id="2.10.25.10:FF:000240">
    <property type="entry name" value="Vitamin K-dependent protein S"/>
    <property type="match status" value="3"/>
</dbReference>
<dbReference type="InterPro" id="IPR013783">
    <property type="entry name" value="Ig-like_fold"/>
</dbReference>
<keyword evidence="4" id="KW-0732">Signal</keyword>
<dbReference type="Gene3D" id="2.10.25.10">
    <property type="entry name" value="Laminin"/>
    <property type="match status" value="3"/>
</dbReference>
<dbReference type="GeneID" id="109474406"/>
<evidence type="ECO:0000313" key="12">
    <source>
        <dbReference type="Proteomes" id="UP000515135"/>
    </source>
</evidence>
<gene>
    <name evidence="13" type="primary">LOC109474406</name>
</gene>
<sequence>MHLRFSVLQTRRSESVEYQSLGCWRDDDDRAIPSLEGTDARLDGYYRTRNDPIEKCYQVALSRGFAVFAVQDGGQCLGSADAQNTYKKHGPSTACAADGKGGVFANEVYLIDIDECATDNGGCAQTCTNVQGSYNCSCLQGFVLEANEHGCEDTDECATDNGGCAQTCTNVPGSYTCSCPQGFVLIGDSHGCEGINLDECATENGRCDQICTNVPGSYRCFCRRGFVLIEDAHGCRAVDPPMDLAVTDITDEGFKVTWSPSPDSDLQGYRVVVSNLDTTTAVNQSTDEAWFSVVGLSPETTYIIRVTALFSSGGWRSQSEAAVIPATTAAISTTVAPTTIPAATTQQTSRMTTRLSTKPATSTVQHAHEAGWGEESSDDATTPSAAETTKQTSGMPTSMSTRPSTPTPQLGSDTDGITETISSPPGGNRATSADQVNCAVLQLRGF</sequence>
<feature type="compositionally biased region" description="Polar residues" evidence="9">
    <location>
        <begin position="350"/>
        <end position="365"/>
    </location>
</feature>
<dbReference type="RefSeq" id="XP_019630295.1">
    <property type="nucleotide sequence ID" value="XM_019774736.1"/>
</dbReference>
<dbReference type="PANTHER" id="PTHR47333">
    <property type="entry name" value="VON WILLEBRAND FACTOR C AND EGF DOMAIN-CONTAINING PROTEIN"/>
    <property type="match status" value="1"/>
</dbReference>
<dbReference type="InterPro" id="IPR052080">
    <property type="entry name" value="vWF_C/EGF_Fibrillin"/>
</dbReference>
<accession>A0A6P4YLF8</accession>
<protein>
    <submittedName>
        <fullName evidence="13">Fibrillin-2-like</fullName>
    </submittedName>
</protein>
<dbReference type="InterPro" id="IPR009030">
    <property type="entry name" value="Growth_fac_rcpt_cys_sf"/>
</dbReference>
<dbReference type="SMART" id="SM00179">
    <property type="entry name" value="EGF_CA"/>
    <property type="match status" value="3"/>
</dbReference>
<proteinExistence type="predicted"/>
<keyword evidence="5" id="KW-0677">Repeat</keyword>
<dbReference type="Proteomes" id="UP000515135">
    <property type="component" value="Unplaced"/>
</dbReference>
<evidence type="ECO:0000256" key="3">
    <source>
        <dbReference type="ARBA" id="ARBA00022536"/>
    </source>
</evidence>
<comment type="subcellular location">
    <subcellularLocation>
        <location evidence="1">Secreted</location>
    </subcellularLocation>
</comment>
<dbReference type="KEGG" id="bbel:109474406"/>
<name>A0A6P4YLF8_BRABE</name>
<dbReference type="SMART" id="SM00181">
    <property type="entry name" value="EGF"/>
    <property type="match status" value="3"/>
</dbReference>
<evidence type="ECO:0000313" key="13">
    <source>
        <dbReference type="RefSeq" id="XP_019630295.1"/>
    </source>
</evidence>
<dbReference type="SUPFAM" id="SSF57184">
    <property type="entry name" value="Growth factor receptor domain"/>
    <property type="match status" value="1"/>
</dbReference>
<dbReference type="InterPro" id="IPR000742">
    <property type="entry name" value="EGF"/>
</dbReference>
<feature type="region of interest" description="Disordered" evidence="9">
    <location>
        <begin position="341"/>
        <end position="433"/>
    </location>
</feature>
<dbReference type="PROSITE" id="PS01187">
    <property type="entry name" value="EGF_CA"/>
    <property type="match status" value="2"/>
</dbReference>
<feature type="compositionally biased region" description="Polar residues" evidence="9">
    <location>
        <begin position="379"/>
        <end position="391"/>
    </location>
</feature>
<feature type="compositionally biased region" description="Low complexity" evidence="9">
    <location>
        <begin position="392"/>
        <end position="408"/>
    </location>
</feature>
<dbReference type="PROSITE" id="PS01186">
    <property type="entry name" value="EGF_2"/>
    <property type="match status" value="2"/>
</dbReference>
<reference evidence="13" key="1">
    <citation type="submission" date="2025-08" db="UniProtKB">
        <authorList>
            <consortium name="RefSeq"/>
        </authorList>
    </citation>
    <scope>IDENTIFICATION</scope>
    <source>
        <tissue evidence="13">Gonad</tissue>
    </source>
</reference>
<dbReference type="AlphaFoldDB" id="A0A6P4YLF8"/>
<dbReference type="PANTHER" id="PTHR47333:SF4">
    <property type="entry name" value="EGF-LIKE DOMAIN-CONTAINING PROTEIN"/>
    <property type="match status" value="1"/>
</dbReference>
<dbReference type="InterPro" id="IPR018097">
    <property type="entry name" value="EGF_Ca-bd_CS"/>
</dbReference>
<keyword evidence="7" id="KW-0325">Glycoprotein</keyword>
<evidence type="ECO:0000256" key="9">
    <source>
        <dbReference type="SAM" id="MobiDB-lite"/>
    </source>
</evidence>
<dbReference type="InterPro" id="IPR001881">
    <property type="entry name" value="EGF-like_Ca-bd_dom"/>
</dbReference>
<feature type="compositionally biased region" description="Polar residues" evidence="9">
    <location>
        <begin position="409"/>
        <end position="433"/>
    </location>
</feature>
<keyword evidence="3 8" id="KW-0245">EGF-like domain</keyword>
<evidence type="ECO:0000259" key="11">
    <source>
        <dbReference type="PROSITE" id="PS50853"/>
    </source>
</evidence>
<dbReference type="InterPro" id="IPR003961">
    <property type="entry name" value="FN3_dom"/>
</dbReference>
<keyword evidence="2" id="KW-0964">Secreted</keyword>
<dbReference type="Gene3D" id="2.60.40.10">
    <property type="entry name" value="Immunoglobulins"/>
    <property type="match status" value="1"/>
</dbReference>
<dbReference type="SUPFAM" id="SSF49265">
    <property type="entry name" value="Fibronectin type III"/>
    <property type="match status" value="1"/>
</dbReference>
<feature type="domain" description="EGF-like" evidence="10">
    <location>
        <begin position="153"/>
        <end position="193"/>
    </location>
</feature>
<organism evidence="12 13">
    <name type="scientific">Branchiostoma belcheri</name>
    <name type="common">Amphioxus</name>
    <dbReference type="NCBI Taxonomy" id="7741"/>
    <lineage>
        <taxon>Eukaryota</taxon>
        <taxon>Metazoa</taxon>
        <taxon>Chordata</taxon>
        <taxon>Cephalochordata</taxon>
        <taxon>Leptocardii</taxon>
        <taxon>Amphioxiformes</taxon>
        <taxon>Branchiostomatidae</taxon>
        <taxon>Branchiostoma</taxon>
    </lineage>
</organism>
<evidence type="ECO:0000256" key="2">
    <source>
        <dbReference type="ARBA" id="ARBA00022525"/>
    </source>
</evidence>
<dbReference type="PROSITE" id="PS50026">
    <property type="entry name" value="EGF_3"/>
    <property type="match status" value="1"/>
</dbReference>
<evidence type="ECO:0000256" key="6">
    <source>
        <dbReference type="ARBA" id="ARBA00023157"/>
    </source>
</evidence>
<evidence type="ECO:0000259" key="10">
    <source>
        <dbReference type="PROSITE" id="PS50026"/>
    </source>
</evidence>
<dbReference type="GO" id="GO:0005576">
    <property type="term" value="C:extracellular region"/>
    <property type="evidence" value="ECO:0007669"/>
    <property type="project" value="UniProtKB-SubCell"/>
</dbReference>
<dbReference type="Pfam" id="PF00041">
    <property type="entry name" value="fn3"/>
    <property type="match status" value="1"/>
</dbReference>
<dbReference type="PROSITE" id="PS50853">
    <property type="entry name" value="FN3"/>
    <property type="match status" value="1"/>
</dbReference>
<evidence type="ECO:0000256" key="5">
    <source>
        <dbReference type="ARBA" id="ARBA00022737"/>
    </source>
</evidence>
<keyword evidence="6" id="KW-1015">Disulfide bond</keyword>
<dbReference type="FunFam" id="2.60.40.10:FF:002825">
    <property type="match status" value="1"/>
</dbReference>
<dbReference type="SMART" id="SM00060">
    <property type="entry name" value="FN3"/>
    <property type="match status" value="1"/>
</dbReference>
<keyword evidence="12" id="KW-1185">Reference proteome</keyword>
<evidence type="ECO:0000256" key="1">
    <source>
        <dbReference type="ARBA" id="ARBA00004613"/>
    </source>
</evidence>
<dbReference type="PROSITE" id="PS00010">
    <property type="entry name" value="ASX_HYDROXYL"/>
    <property type="match status" value="2"/>
</dbReference>
<dbReference type="Pfam" id="PF14670">
    <property type="entry name" value="FXa_inhibition"/>
    <property type="match status" value="3"/>
</dbReference>
<dbReference type="OrthoDB" id="6516201at2759"/>
<comment type="caution">
    <text evidence="8">Lacks conserved residue(s) required for the propagation of feature annotation.</text>
</comment>
<evidence type="ECO:0000256" key="4">
    <source>
        <dbReference type="ARBA" id="ARBA00022729"/>
    </source>
</evidence>
<dbReference type="CDD" id="cd00063">
    <property type="entry name" value="FN3"/>
    <property type="match status" value="1"/>
</dbReference>
<dbReference type="InterPro" id="IPR000152">
    <property type="entry name" value="EGF-type_Asp/Asn_hydroxyl_site"/>
</dbReference>
<dbReference type="GO" id="GO:0005509">
    <property type="term" value="F:calcium ion binding"/>
    <property type="evidence" value="ECO:0007669"/>
    <property type="project" value="InterPro"/>
</dbReference>
<evidence type="ECO:0000256" key="7">
    <source>
        <dbReference type="ARBA" id="ARBA00023180"/>
    </source>
</evidence>